<protein>
    <submittedName>
        <fullName evidence="2">RNI-like protein</fullName>
    </submittedName>
</protein>
<feature type="compositionally biased region" description="Low complexity" evidence="1">
    <location>
        <begin position="572"/>
        <end position="585"/>
    </location>
</feature>
<proteinExistence type="predicted"/>
<comment type="caution">
    <text evidence="2">The sequence shown here is derived from an EMBL/GenBank/DDBJ whole genome shotgun (WGS) entry which is preliminary data.</text>
</comment>
<sequence>MSRAAAAVKPIHLPSFETIPEHYSIHEQPPSSWAGPSPGRHATATAAAYPMYPGLQTPTADRSRTKDSMPAALNRPRRLSGGVNSSLSTVRSRESPNARMRNPSWSAMPNTHAAEFADASGWRSSTVVPQRPSPIKHLRTKARPDDMLSLLPDEVFEVILDMLKELHLDGGRSESCATCWMRDACSVALSSRKCLRAARRTLYEDIVLVGPDSQAHKKRFKLTQGSRMVMLRRTLRGSPNLANHVRSLKVPLPEATLTAAVSSTSRGPSPLDQYEDSVAALVMACPNLERLSGPIFTYNHSFRRLFHALSTRTKLKDMTWFVEPSRDALSNQSLESLTQCELPTPARLTPAQEFTFLEQHRQWTKLSSLAIHCLPDASLGPDTLLARTLTVLPSLQHLHLSGLPANAFSDTNLLSLPRLKSLTLSNIAGISSNGLSSFATRANSRPLEKLTLRHVPLTSLPAMARILSMLTSLNSFSFVQSFPPLMPETDSFILWMMPYLASSSVSELHWDITSHRSCANAADDILARSIAAGGFPALRSLRAPNDPEGIFQGLCRPVDRIDLPGDRFRTISPSTGSLSTPSSPTKHLVKSPTTSSLPGMLSSVPSPCTNLHRARLAAQARIDGAREESEGAATAFRFRVTVQDEDGSLVDEFGLGRYVGTVGSVIELNLQPDPGSSDDKGGLVDVTDLASDVGEGLAGGRTGCDGSWNWREGVVADRREKETWWHTERGRWTRVSLE</sequence>
<dbReference type="EMBL" id="JAQHRD010000001">
    <property type="protein sequence ID" value="KAJ6445919.1"/>
    <property type="molecule type" value="Genomic_DNA"/>
</dbReference>
<dbReference type="Proteomes" id="UP001163105">
    <property type="component" value="Unassembled WGS sequence"/>
</dbReference>
<feature type="region of interest" description="Disordered" evidence="1">
    <location>
        <begin position="48"/>
        <end position="109"/>
    </location>
</feature>
<dbReference type="SUPFAM" id="SSF52047">
    <property type="entry name" value="RNI-like"/>
    <property type="match status" value="1"/>
</dbReference>
<keyword evidence="3" id="KW-1185">Reference proteome</keyword>
<accession>A0AB34G3B0</accession>
<dbReference type="Gene3D" id="3.80.10.10">
    <property type="entry name" value="Ribonuclease Inhibitor"/>
    <property type="match status" value="1"/>
</dbReference>
<reference evidence="2" key="1">
    <citation type="submission" date="2023-01" db="EMBL/GenBank/DDBJ databases">
        <title>The growth and conidiation of Purpureocillium lavendulum are regulated by nitrogen source and histone H3K14 acetylation.</title>
        <authorList>
            <person name="Tang P."/>
            <person name="Han J."/>
            <person name="Zhang C."/>
            <person name="Tang P."/>
            <person name="Qi F."/>
            <person name="Zhang K."/>
            <person name="Liang L."/>
        </authorList>
    </citation>
    <scope>NUCLEOTIDE SEQUENCE</scope>
    <source>
        <strain evidence="2">YMF1.00683</strain>
    </source>
</reference>
<feature type="region of interest" description="Disordered" evidence="1">
    <location>
        <begin position="571"/>
        <end position="602"/>
    </location>
</feature>
<evidence type="ECO:0000313" key="2">
    <source>
        <dbReference type="EMBL" id="KAJ6445919.1"/>
    </source>
</evidence>
<evidence type="ECO:0000313" key="3">
    <source>
        <dbReference type="Proteomes" id="UP001163105"/>
    </source>
</evidence>
<feature type="compositionally biased region" description="Polar residues" evidence="1">
    <location>
        <begin position="591"/>
        <end position="602"/>
    </location>
</feature>
<dbReference type="AlphaFoldDB" id="A0AB34G3B0"/>
<name>A0AB34G3B0_9HYPO</name>
<evidence type="ECO:0000256" key="1">
    <source>
        <dbReference type="SAM" id="MobiDB-lite"/>
    </source>
</evidence>
<organism evidence="2 3">
    <name type="scientific">Purpureocillium lavendulum</name>
    <dbReference type="NCBI Taxonomy" id="1247861"/>
    <lineage>
        <taxon>Eukaryota</taxon>
        <taxon>Fungi</taxon>
        <taxon>Dikarya</taxon>
        <taxon>Ascomycota</taxon>
        <taxon>Pezizomycotina</taxon>
        <taxon>Sordariomycetes</taxon>
        <taxon>Hypocreomycetidae</taxon>
        <taxon>Hypocreales</taxon>
        <taxon>Ophiocordycipitaceae</taxon>
        <taxon>Purpureocillium</taxon>
    </lineage>
</organism>
<gene>
    <name evidence="2" type="ORF">O9K51_00684</name>
</gene>
<dbReference type="InterPro" id="IPR032675">
    <property type="entry name" value="LRR_dom_sf"/>
</dbReference>